<feature type="transmembrane region" description="Helical" evidence="1">
    <location>
        <begin position="133"/>
        <end position="154"/>
    </location>
</feature>
<keyword evidence="1" id="KW-0472">Membrane</keyword>
<keyword evidence="1" id="KW-1133">Transmembrane helix</keyword>
<accession>A0ABN1DJ97</accession>
<evidence type="ECO:0000256" key="1">
    <source>
        <dbReference type="SAM" id="Phobius"/>
    </source>
</evidence>
<organism evidence="2 3">
    <name type="scientific">Saccharopolyspora erythraea</name>
    <name type="common">Streptomyces erythraeus</name>
    <dbReference type="NCBI Taxonomy" id="1836"/>
    <lineage>
        <taxon>Bacteria</taxon>
        <taxon>Bacillati</taxon>
        <taxon>Actinomycetota</taxon>
        <taxon>Actinomycetes</taxon>
        <taxon>Pseudonocardiales</taxon>
        <taxon>Pseudonocardiaceae</taxon>
        <taxon>Saccharopolyspora</taxon>
    </lineage>
</organism>
<dbReference type="Proteomes" id="UP001500729">
    <property type="component" value="Unassembled WGS sequence"/>
</dbReference>
<name>A0ABN1DJ97_SACER</name>
<feature type="transmembrane region" description="Helical" evidence="1">
    <location>
        <begin position="73"/>
        <end position="93"/>
    </location>
</feature>
<feature type="transmembrane region" description="Helical" evidence="1">
    <location>
        <begin position="35"/>
        <end position="53"/>
    </location>
</feature>
<keyword evidence="3" id="KW-1185">Reference proteome</keyword>
<reference evidence="2 3" key="1">
    <citation type="journal article" date="2019" name="Int. J. Syst. Evol. Microbiol.">
        <title>The Global Catalogue of Microorganisms (GCM) 10K type strain sequencing project: providing services to taxonomists for standard genome sequencing and annotation.</title>
        <authorList>
            <consortium name="The Broad Institute Genomics Platform"/>
            <consortium name="The Broad Institute Genome Sequencing Center for Infectious Disease"/>
            <person name="Wu L."/>
            <person name="Ma J."/>
        </authorList>
    </citation>
    <scope>NUCLEOTIDE SEQUENCE [LARGE SCALE GENOMIC DNA]</scope>
    <source>
        <strain evidence="2 3">JCM 10303</strain>
    </source>
</reference>
<sequence length="164" mass="17173">MYMLFWLVVALVGFGVQYALRRRHDRSVSVPDLLLGWLLLSAVGLAGLLGAFAHTAFAAETAQGIGFPAGNPFQYEVAVANLAFAVLALVGFWNPDVRPVAGLVSGIWLGGDAIVHTHELVAHDNTAPNNAGLFLVIETVIALALLGLGGYAAASRRSAAPARV</sequence>
<dbReference type="InterPro" id="IPR046740">
    <property type="entry name" value="DUF6790"/>
</dbReference>
<proteinExistence type="predicted"/>
<comment type="caution">
    <text evidence="2">The sequence shown here is derived from an EMBL/GenBank/DDBJ whole genome shotgun (WGS) entry which is preliminary data.</text>
</comment>
<gene>
    <name evidence="2" type="ORF">GCM10009533_49990</name>
</gene>
<protein>
    <submittedName>
        <fullName evidence="2">Uncharacterized protein</fullName>
    </submittedName>
</protein>
<dbReference type="Pfam" id="PF20589">
    <property type="entry name" value="DUF6790"/>
    <property type="match status" value="1"/>
</dbReference>
<keyword evidence="1" id="KW-0812">Transmembrane</keyword>
<dbReference type="EMBL" id="BAAAGS010000039">
    <property type="protein sequence ID" value="GAA0545068.1"/>
    <property type="molecule type" value="Genomic_DNA"/>
</dbReference>
<evidence type="ECO:0000313" key="3">
    <source>
        <dbReference type="Proteomes" id="UP001500729"/>
    </source>
</evidence>
<evidence type="ECO:0000313" key="2">
    <source>
        <dbReference type="EMBL" id="GAA0545068.1"/>
    </source>
</evidence>